<keyword evidence="8" id="KW-1185">Reference proteome</keyword>
<dbReference type="InterPro" id="IPR005552">
    <property type="entry name" value="Scramblase"/>
</dbReference>
<dbReference type="GO" id="GO:0017128">
    <property type="term" value="F:phospholipid scramblase activity"/>
    <property type="evidence" value="ECO:0007669"/>
    <property type="project" value="InterPro"/>
</dbReference>
<reference evidence="8" key="1">
    <citation type="journal article" date="2008" name="Nat. Genet.">
        <title>The Pristionchus pacificus genome provides a unique perspective on nematode lifestyle and parasitism.</title>
        <authorList>
            <person name="Dieterich C."/>
            <person name="Clifton S.W."/>
            <person name="Schuster L.N."/>
            <person name="Chinwalla A."/>
            <person name="Delehaunty K."/>
            <person name="Dinkelacker I."/>
            <person name="Fulton L."/>
            <person name="Fulton R."/>
            <person name="Godfrey J."/>
            <person name="Minx P."/>
            <person name="Mitreva M."/>
            <person name="Roeseler W."/>
            <person name="Tian H."/>
            <person name="Witte H."/>
            <person name="Yang S.P."/>
            <person name="Wilson R.K."/>
            <person name="Sommer R.J."/>
        </authorList>
    </citation>
    <scope>NUCLEOTIDE SEQUENCE [LARGE SCALE GENOMIC DNA]</scope>
    <source>
        <strain evidence="8">PS312</strain>
    </source>
</reference>
<evidence type="ECO:0000256" key="1">
    <source>
        <dbReference type="ARBA" id="ARBA00004141"/>
    </source>
</evidence>
<dbReference type="EnsemblMetazoa" id="PPA01700.1">
    <property type="protein sequence ID" value="PPA01700.1"/>
    <property type="gene ID" value="WBGene00091254"/>
</dbReference>
<dbReference type="PANTHER" id="PTHR22945:SF40">
    <property type="entry name" value="SERPENTINE RECEPTOR, CLASS D (DELTA)-RELATED"/>
    <property type="match status" value="1"/>
</dbReference>
<evidence type="ECO:0000256" key="4">
    <source>
        <dbReference type="ARBA" id="ARBA00022692"/>
    </source>
</evidence>
<name>A0A2A6BSE2_PRIPA</name>
<protein>
    <submittedName>
        <fullName evidence="7">G protein-coupled receptor</fullName>
    </submittedName>
</protein>
<accession>A0A2A6BSE2</accession>
<keyword evidence="4" id="KW-0812">Transmembrane</keyword>
<evidence type="ECO:0000256" key="3">
    <source>
        <dbReference type="ARBA" id="ARBA00009166"/>
    </source>
</evidence>
<accession>A0A8R1Y6Z4</accession>
<comment type="similarity">
    <text evidence="3">Belongs to the nematode receptor-like protein srd family.</text>
</comment>
<reference evidence="7" key="2">
    <citation type="submission" date="2022-06" db="UniProtKB">
        <authorList>
            <consortium name="EnsemblMetazoa"/>
        </authorList>
    </citation>
    <scope>IDENTIFICATION</scope>
    <source>
        <strain evidence="7">PS312</strain>
    </source>
</reference>
<organism evidence="7 8">
    <name type="scientific">Pristionchus pacificus</name>
    <name type="common">Parasitic nematode worm</name>
    <dbReference type="NCBI Taxonomy" id="54126"/>
    <lineage>
        <taxon>Eukaryota</taxon>
        <taxon>Metazoa</taxon>
        <taxon>Ecdysozoa</taxon>
        <taxon>Nematoda</taxon>
        <taxon>Chromadorea</taxon>
        <taxon>Rhabditida</taxon>
        <taxon>Rhabditina</taxon>
        <taxon>Diplogasteromorpha</taxon>
        <taxon>Diplogasteroidea</taxon>
        <taxon>Neodiplogasteridae</taxon>
        <taxon>Pristionchus</taxon>
    </lineage>
</organism>
<dbReference type="Proteomes" id="UP000005239">
    <property type="component" value="Unassembled WGS sequence"/>
</dbReference>
<proteinExistence type="inferred from homology"/>
<dbReference type="GO" id="GO:0016020">
    <property type="term" value="C:membrane"/>
    <property type="evidence" value="ECO:0007669"/>
    <property type="project" value="UniProtKB-SubCell"/>
</dbReference>
<evidence type="ECO:0000313" key="7">
    <source>
        <dbReference type="EnsemblMetazoa" id="PPA01700.1"/>
    </source>
</evidence>
<comment type="similarity">
    <text evidence="2">Belongs to the phospholipid scramblase family.</text>
</comment>
<evidence type="ECO:0000313" key="8">
    <source>
        <dbReference type="Proteomes" id="UP000005239"/>
    </source>
</evidence>
<dbReference type="AlphaFoldDB" id="A0A2A6BSE2"/>
<evidence type="ECO:0000256" key="2">
    <source>
        <dbReference type="ARBA" id="ARBA00005350"/>
    </source>
</evidence>
<comment type="subcellular location">
    <subcellularLocation>
        <location evidence="1">Membrane</location>
        <topology evidence="1">Multi-pass membrane protein</topology>
    </subcellularLocation>
</comment>
<dbReference type="InterPro" id="IPR050920">
    <property type="entry name" value="Nematode_rcpt-like_delta"/>
</dbReference>
<evidence type="ECO:0000256" key="5">
    <source>
        <dbReference type="ARBA" id="ARBA00022989"/>
    </source>
</evidence>
<keyword evidence="5" id="KW-1133">Transmembrane helix</keyword>
<dbReference type="PANTHER" id="PTHR22945">
    <property type="entry name" value="SERPENTINE RECEPTOR, CLASS D DELTA"/>
    <property type="match status" value="1"/>
</dbReference>
<sequence length="720" mass="80389">MEKDVAEYSAKTAAIVCQSIVVLVGFCANCVLMYAIKYSSLLFLTSVNDTICIVTDAVLIQRIIATPIIIAQVWHGACSIVSKEACYKIFSVYLHTITTSIALMVVSFWYRHSVLHRSQPPRPIKLVTIIGLLYIPSFVQMITLPLSTWKDADVKAVLSQYYPTLDYANGPITGNSAHGSIYADYGTMYPMIMPIPSYAFILAVRYKILRVLRRSSTNLSAKTKELHIQLVRTLTYHACLPIFTVIADAMTTVMLFDVFRHPLMENFVFCDPHSVRLCLSPMVTIFFIRPYRSIVRVCMHHKQGMGTEGERHGAGAAEPPPAYDQSANAPQQPYGYTAPPPQQVHLPGQPQPYGYTQPQAPLQVMAPQPYGYAQPQQAVQVMPGQTPYATYQPTMGAAPIIMQPGAPQPQVRWVAVPAAIPGCLPGLEFLAGLDKIIIRQKQDLIEIVTPIEIPNRYAIETPTGEQIYFAAEDGDFVQAQVMGADRGYRIKVYDGYNRFGGMRTRRACCASSLTITDENDKDVITIDGPCCCTRCCSDADFPLKSASTGTVLGQIKRKYLGYIQANYSKADVFEIDFPSDLSVRMKAAIIGACIMIDFLEFEVNTNRNNTRHNSRPIFFASASGVFLLMWFDKDRRNVVYRRLIMGLQLAAMGADQMLSVGAIVFLPEDWTLYSAGLTFNIGIVIWIMLILFFISQILVCWFACLLYCHQDAEILFIETF</sequence>
<dbReference type="Pfam" id="PF03803">
    <property type="entry name" value="Scramblase"/>
    <property type="match status" value="2"/>
</dbReference>
<keyword evidence="6" id="KW-0472">Membrane</keyword>
<dbReference type="Pfam" id="PF10317">
    <property type="entry name" value="7TM_GPCR_Srd"/>
    <property type="match status" value="1"/>
</dbReference>
<dbReference type="SUPFAM" id="SSF81321">
    <property type="entry name" value="Family A G protein-coupled receptor-like"/>
    <property type="match status" value="1"/>
</dbReference>
<gene>
    <name evidence="7" type="primary">WBGene00091254</name>
</gene>
<dbReference type="InterPro" id="IPR019421">
    <property type="entry name" value="7TM_GPCR_serpentine_rcpt_Srd"/>
</dbReference>
<evidence type="ECO:0000256" key="6">
    <source>
        <dbReference type="ARBA" id="ARBA00023136"/>
    </source>
</evidence>